<evidence type="ECO:0000313" key="4">
    <source>
        <dbReference type="Proteomes" id="UP000034491"/>
    </source>
</evidence>
<dbReference type="RefSeq" id="WP_046508792.1">
    <property type="nucleotide sequence ID" value="NZ_LANI01000022.1"/>
</dbReference>
<feature type="signal peptide" evidence="1">
    <location>
        <begin position="1"/>
        <end position="21"/>
    </location>
</feature>
<dbReference type="STRING" id="1549748.WH95_15210"/>
<evidence type="ECO:0000259" key="2">
    <source>
        <dbReference type="Pfam" id="PF00497"/>
    </source>
</evidence>
<feature type="chain" id="PRO_5005640396" description="Solute-binding protein family 3/N-terminal domain-containing protein" evidence="1">
    <location>
        <begin position="22"/>
        <end position="240"/>
    </location>
</feature>
<evidence type="ECO:0000313" key="3">
    <source>
        <dbReference type="EMBL" id="KKJ76102.1"/>
    </source>
</evidence>
<dbReference type="InterPro" id="IPR001638">
    <property type="entry name" value="Solute-binding_3/MltF_N"/>
</dbReference>
<dbReference type="PANTHER" id="PTHR38834">
    <property type="entry name" value="PERIPLASMIC SUBSTRATE BINDING PROTEIN FAMILY 3"/>
    <property type="match status" value="1"/>
</dbReference>
<dbReference type="Gene3D" id="3.40.190.10">
    <property type="entry name" value="Periplasmic binding protein-like II"/>
    <property type="match status" value="2"/>
</dbReference>
<name>A0A0M2R2I3_9PROT</name>
<proteinExistence type="predicted"/>
<dbReference type="SUPFAM" id="SSF53850">
    <property type="entry name" value="Periplasmic binding protein-like II"/>
    <property type="match status" value="1"/>
</dbReference>
<organism evidence="3 4">
    <name type="scientific">Kiloniella litopenaei</name>
    <dbReference type="NCBI Taxonomy" id="1549748"/>
    <lineage>
        <taxon>Bacteria</taxon>
        <taxon>Pseudomonadati</taxon>
        <taxon>Pseudomonadota</taxon>
        <taxon>Alphaproteobacteria</taxon>
        <taxon>Rhodospirillales</taxon>
        <taxon>Kiloniellaceae</taxon>
        <taxon>Kiloniella</taxon>
    </lineage>
</organism>
<protein>
    <recommendedName>
        <fullName evidence="2">Solute-binding protein family 3/N-terminal domain-containing protein</fullName>
    </recommendedName>
</protein>
<dbReference type="PANTHER" id="PTHR38834:SF3">
    <property type="entry name" value="SOLUTE-BINDING PROTEIN FAMILY 3_N-TERMINAL DOMAIN-CONTAINING PROTEIN"/>
    <property type="match status" value="1"/>
</dbReference>
<dbReference type="Proteomes" id="UP000034491">
    <property type="component" value="Unassembled WGS sequence"/>
</dbReference>
<sequence length="240" mass="27348">MIKTLFCGWLFCFLTLGNVSALEFYTEDFPPYNYMEGKELKGIGPNIIRELSKEVGEEPKITVLPWARAYKYAQEIPEVGIFSIVRTPKREDVFHWVGPLYTVRIGLYAEKANKHLYQGTNEENLDQARKVGNIAVQLGGAGEELLTTLRFQNLNKIVNVNKAMFLLLKGRYDLLETSDAYMSYMAKEEGISVDVVSEIALIGQYDMYLAFSKSTPLEVVQKWQDALDRLRQRQSVGNPS</sequence>
<dbReference type="OrthoDB" id="7674963at2"/>
<keyword evidence="1" id="KW-0732">Signal</keyword>
<gene>
    <name evidence="3" type="ORF">WH95_15210</name>
</gene>
<reference evidence="3 4" key="1">
    <citation type="submission" date="2015-03" db="EMBL/GenBank/DDBJ databases">
        <title>Genome sequence of Kiloniella sp. P1-1, isolated from the gut microflora of Pacific white shrimp, Penaeus vannamei.</title>
        <authorList>
            <person name="Shao Z."/>
            <person name="Wang L."/>
            <person name="Li X."/>
        </authorList>
    </citation>
    <scope>NUCLEOTIDE SEQUENCE [LARGE SCALE GENOMIC DNA]</scope>
    <source>
        <strain evidence="3 4">P1-1</strain>
    </source>
</reference>
<comment type="caution">
    <text evidence="3">The sequence shown here is derived from an EMBL/GenBank/DDBJ whole genome shotgun (WGS) entry which is preliminary data.</text>
</comment>
<accession>A0A0M2R2I3</accession>
<feature type="domain" description="Solute-binding protein family 3/N-terminal" evidence="2">
    <location>
        <begin position="26"/>
        <end position="232"/>
    </location>
</feature>
<keyword evidence="4" id="KW-1185">Reference proteome</keyword>
<dbReference type="AlphaFoldDB" id="A0A0M2R2I3"/>
<dbReference type="Pfam" id="PF00497">
    <property type="entry name" value="SBP_bac_3"/>
    <property type="match status" value="1"/>
</dbReference>
<dbReference type="EMBL" id="LANI01000022">
    <property type="protein sequence ID" value="KKJ76102.1"/>
    <property type="molecule type" value="Genomic_DNA"/>
</dbReference>
<evidence type="ECO:0000256" key="1">
    <source>
        <dbReference type="SAM" id="SignalP"/>
    </source>
</evidence>